<comment type="subcellular location">
    <subcellularLocation>
        <location evidence="1">Membrane</location>
        <topology evidence="1">Single-pass type I membrane protein</topology>
    </subcellularLocation>
</comment>
<keyword evidence="4 13" id="KW-0732">Signal</keyword>
<dbReference type="PANTHER" id="PTHR27005">
    <property type="entry name" value="WALL-ASSOCIATED RECEPTOR KINASE-LIKE 21"/>
    <property type="match status" value="1"/>
</dbReference>
<keyword evidence="12" id="KW-0472">Membrane</keyword>
<keyword evidence="9" id="KW-0325">Glycoprotein</keyword>
<comment type="caution">
    <text evidence="10">Lacks conserved residue(s) required for the propagation of feature annotation.</text>
</comment>
<dbReference type="SMART" id="SM00220">
    <property type="entry name" value="S_TKc"/>
    <property type="match status" value="1"/>
</dbReference>
<evidence type="ECO:0000256" key="6">
    <source>
        <dbReference type="ARBA" id="ARBA00022777"/>
    </source>
</evidence>
<accession>A0A0E0MIA2</accession>
<evidence type="ECO:0000256" key="12">
    <source>
        <dbReference type="SAM" id="Phobius"/>
    </source>
</evidence>
<dbReference type="CDD" id="cd00054">
    <property type="entry name" value="EGF_CA"/>
    <property type="match status" value="1"/>
</dbReference>
<evidence type="ECO:0000256" key="4">
    <source>
        <dbReference type="ARBA" id="ARBA00022729"/>
    </source>
</evidence>
<dbReference type="GO" id="GO:0005509">
    <property type="term" value="F:calcium ion binding"/>
    <property type="evidence" value="ECO:0007669"/>
    <property type="project" value="InterPro"/>
</dbReference>
<evidence type="ECO:0000256" key="7">
    <source>
        <dbReference type="ARBA" id="ARBA00022840"/>
    </source>
</evidence>
<dbReference type="PROSITE" id="PS50011">
    <property type="entry name" value="PROTEIN_KINASE_DOM"/>
    <property type="match status" value="1"/>
</dbReference>
<dbReference type="Proteomes" id="UP000026962">
    <property type="component" value="Chromosome 11"/>
</dbReference>
<keyword evidence="17" id="KW-1185">Reference proteome</keyword>
<feature type="domain" description="EGF-like" evidence="15">
    <location>
        <begin position="307"/>
        <end position="350"/>
    </location>
</feature>
<dbReference type="HOGENOM" id="CLU_000288_43_5_1"/>
<dbReference type="PROSITE" id="PS00108">
    <property type="entry name" value="PROTEIN_KINASE_ST"/>
    <property type="match status" value="1"/>
</dbReference>
<feature type="chain" id="PRO_5002367867" description="Protein kinase domain-containing protein" evidence="13">
    <location>
        <begin position="32"/>
        <end position="721"/>
    </location>
</feature>
<dbReference type="EnsemblPlants" id="OPUNC11G19600.1">
    <property type="protein sequence ID" value="OPUNC11G19600.1"/>
    <property type="gene ID" value="OPUNC11G19600"/>
</dbReference>
<evidence type="ECO:0008006" key="18">
    <source>
        <dbReference type="Google" id="ProtNLM"/>
    </source>
</evidence>
<feature type="signal peptide" evidence="13">
    <location>
        <begin position="1"/>
        <end position="31"/>
    </location>
</feature>
<evidence type="ECO:0000256" key="11">
    <source>
        <dbReference type="PROSITE-ProRule" id="PRU10141"/>
    </source>
</evidence>
<evidence type="ECO:0000313" key="16">
    <source>
        <dbReference type="EnsemblPlants" id="OPUNC11G19600.1"/>
    </source>
</evidence>
<dbReference type="GO" id="GO:0004674">
    <property type="term" value="F:protein serine/threonine kinase activity"/>
    <property type="evidence" value="ECO:0007669"/>
    <property type="project" value="UniProtKB-KW"/>
</dbReference>
<keyword evidence="6" id="KW-0418">Kinase</keyword>
<dbReference type="GO" id="GO:0005886">
    <property type="term" value="C:plasma membrane"/>
    <property type="evidence" value="ECO:0007669"/>
    <property type="project" value="TreeGrafter"/>
</dbReference>
<dbReference type="Pfam" id="PF07714">
    <property type="entry name" value="PK_Tyr_Ser-Thr"/>
    <property type="match status" value="1"/>
</dbReference>
<evidence type="ECO:0000256" key="8">
    <source>
        <dbReference type="ARBA" id="ARBA00023157"/>
    </source>
</evidence>
<dbReference type="SMART" id="SM00179">
    <property type="entry name" value="EGF_CA"/>
    <property type="match status" value="1"/>
</dbReference>
<keyword evidence="10" id="KW-0245">EGF-like domain</keyword>
<keyword evidence="12" id="KW-0812">Transmembrane</keyword>
<dbReference type="GO" id="GO:0005524">
    <property type="term" value="F:ATP binding"/>
    <property type="evidence" value="ECO:0007669"/>
    <property type="project" value="UniProtKB-UniRule"/>
</dbReference>
<sequence length="721" mass="79926">MAKNVMRLAVLAMPQQLVLLLWALLHAAALAATAGCPSKCGEVDIPFPFGVGVDCAWPGFDVSCNHSFTPPRPYLYNIEIIDISVAAGETRVYTLVLQNCFDLSNTSSSSDAQTWLDLTGTPLRVSPERNEFTATGCDTLGLMQGREDGSFFTGCVTTCASLGGAANDGDNCTGLGCCQLQSIPGNLTILGMTLSANITDMNIAAWNPCRYAFITERDRYSFSRKDFGRSGNKIFANRDGEIVVPTVLDWAIRGNGSCSSSGSVAPACVSDHSYCANSTNGEGYLCKCFKGYDGNPYLESNIGGCTNIDECKEPDRCSTGSRCHDTEGGYYCKCRFPRRGDGKINGKGCHLPRDIVVTLVTVCTVISLVVLTCLYKRRKRRMFFNNNGGRLLEGMNIFLFKEKDLNKMTKNRKTKIIGEGSFGKVYMGTHKNQPVAVKYSKGKRKAWMNGKDIKCMNQNVFQNAFCWSIVPSPEDHSSSRMPGPEFVDELRVQSQIRHENVVTLVGCCMETEEPTLVLEFIPNGSLEKMLHGDERRPLSLLERLDIAIGSAKGLSYMHSSSLVHGDVKPANILLDDKLNPKVSDFGSSELTLKFKHVRVDKNYVDPVCIQTNKYTMKSDIYSYGVVLLELITRKKAKYDDGRSLPVEFVNQYKDNNERRKMYDQDMLSSTDALQPYCTECLDRMAAIAVRCLKNKVDKRPTMAEVVEELKQLREQISTCMS</sequence>
<evidence type="ECO:0000256" key="10">
    <source>
        <dbReference type="PROSITE-ProRule" id="PRU00076"/>
    </source>
</evidence>
<dbReference type="Gene3D" id="1.10.510.10">
    <property type="entry name" value="Transferase(Phosphotransferase) domain 1"/>
    <property type="match status" value="1"/>
</dbReference>
<dbReference type="InterPro" id="IPR001245">
    <property type="entry name" value="Ser-Thr/Tyr_kinase_cat_dom"/>
</dbReference>
<dbReference type="PANTHER" id="PTHR27005:SF162">
    <property type="entry name" value="OS11G0691500 PROTEIN"/>
    <property type="match status" value="1"/>
</dbReference>
<proteinExistence type="predicted"/>
<keyword evidence="7 11" id="KW-0067">ATP-binding</keyword>
<reference evidence="16" key="1">
    <citation type="submission" date="2015-04" db="UniProtKB">
        <authorList>
            <consortium name="EnsemblPlants"/>
        </authorList>
    </citation>
    <scope>IDENTIFICATION</scope>
</reference>
<organism evidence="16">
    <name type="scientific">Oryza punctata</name>
    <name type="common">Red rice</name>
    <dbReference type="NCBI Taxonomy" id="4537"/>
    <lineage>
        <taxon>Eukaryota</taxon>
        <taxon>Viridiplantae</taxon>
        <taxon>Streptophyta</taxon>
        <taxon>Embryophyta</taxon>
        <taxon>Tracheophyta</taxon>
        <taxon>Spermatophyta</taxon>
        <taxon>Magnoliopsida</taxon>
        <taxon>Liliopsida</taxon>
        <taxon>Poales</taxon>
        <taxon>Poaceae</taxon>
        <taxon>BOP clade</taxon>
        <taxon>Oryzoideae</taxon>
        <taxon>Oryzeae</taxon>
        <taxon>Oryzinae</taxon>
        <taxon>Oryza</taxon>
    </lineage>
</organism>
<feature type="domain" description="Protein kinase" evidence="14">
    <location>
        <begin position="411"/>
        <end position="712"/>
    </location>
</feature>
<evidence type="ECO:0000259" key="15">
    <source>
        <dbReference type="PROSITE" id="PS50026"/>
    </source>
</evidence>
<keyword evidence="3" id="KW-0808">Transferase</keyword>
<evidence type="ECO:0000256" key="5">
    <source>
        <dbReference type="ARBA" id="ARBA00022741"/>
    </source>
</evidence>
<dbReference type="InterPro" id="IPR001881">
    <property type="entry name" value="EGF-like_Ca-bd_dom"/>
</dbReference>
<dbReference type="InterPro" id="IPR000152">
    <property type="entry name" value="EGF-type_Asp/Asn_hydroxyl_site"/>
</dbReference>
<evidence type="ECO:0000313" key="17">
    <source>
        <dbReference type="Proteomes" id="UP000026962"/>
    </source>
</evidence>
<reference evidence="16" key="2">
    <citation type="submission" date="2018-05" db="EMBL/GenBank/DDBJ databases">
        <title>OpunRS2 (Oryza punctata Reference Sequence Version 2).</title>
        <authorList>
            <person name="Zhang J."/>
            <person name="Kudrna D."/>
            <person name="Lee S."/>
            <person name="Talag J."/>
            <person name="Welchert J."/>
            <person name="Wing R.A."/>
        </authorList>
    </citation>
    <scope>NUCLEOTIDE SEQUENCE [LARGE SCALE GENOMIC DNA]</scope>
</reference>
<dbReference type="AlphaFoldDB" id="A0A0E0MIA2"/>
<keyword evidence="5 11" id="KW-0547">Nucleotide-binding</keyword>
<dbReference type="eggNOG" id="ENOG502QQPF">
    <property type="taxonomic scope" value="Eukaryota"/>
</dbReference>
<keyword evidence="12" id="KW-1133">Transmembrane helix</keyword>
<dbReference type="InterPro" id="IPR045274">
    <property type="entry name" value="WAK-like"/>
</dbReference>
<evidence type="ECO:0000259" key="14">
    <source>
        <dbReference type="PROSITE" id="PS50011"/>
    </source>
</evidence>
<dbReference type="SUPFAM" id="SSF57196">
    <property type="entry name" value="EGF/Laminin"/>
    <property type="match status" value="1"/>
</dbReference>
<dbReference type="InterPro" id="IPR008271">
    <property type="entry name" value="Ser/Thr_kinase_AS"/>
</dbReference>
<dbReference type="FunFam" id="1.10.510.10:FF:000606">
    <property type="entry name" value="Wall-associated receptor kinase 3"/>
    <property type="match status" value="1"/>
</dbReference>
<dbReference type="SUPFAM" id="SSF56112">
    <property type="entry name" value="Protein kinase-like (PK-like)"/>
    <property type="match status" value="1"/>
</dbReference>
<feature type="binding site" evidence="11">
    <location>
        <position position="438"/>
    </location>
    <ligand>
        <name>ATP</name>
        <dbReference type="ChEBI" id="CHEBI:30616"/>
    </ligand>
</feature>
<dbReference type="InterPro" id="IPR018097">
    <property type="entry name" value="EGF_Ca-bd_CS"/>
</dbReference>
<keyword evidence="2" id="KW-0723">Serine/threonine-protein kinase</keyword>
<dbReference type="Gramene" id="OPUNC11G19600.1">
    <property type="protein sequence ID" value="OPUNC11G19600.1"/>
    <property type="gene ID" value="OPUNC11G19600"/>
</dbReference>
<dbReference type="PROSITE" id="PS50026">
    <property type="entry name" value="EGF_3"/>
    <property type="match status" value="1"/>
</dbReference>
<dbReference type="Gene3D" id="3.30.200.20">
    <property type="entry name" value="Phosphorylase Kinase, domain 1"/>
    <property type="match status" value="2"/>
</dbReference>
<dbReference type="InterPro" id="IPR000719">
    <property type="entry name" value="Prot_kinase_dom"/>
</dbReference>
<dbReference type="GO" id="GO:0007166">
    <property type="term" value="P:cell surface receptor signaling pathway"/>
    <property type="evidence" value="ECO:0007669"/>
    <property type="project" value="InterPro"/>
</dbReference>
<dbReference type="PROSITE" id="PS00010">
    <property type="entry name" value="ASX_HYDROXYL"/>
    <property type="match status" value="1"/>
</dbReference>
<evidence type="ECO:0000256" key="3">
    <source>
        <dbReference type="ARBA" id="ARBA00022679"/>
    </source>
</evidence>
<dbReference type="InterPro" id="IPR000742">
    <property type="entry name" value="EGF"/>
</dbReference>
<feature type="transmembrane region" description="Helical" evidence="12">
    <location>
        <begin position="355"/>
        <end position="375"/>
    </location>
</feature>
<evidence type="ECO:0000256" key="1">
    <source>
        <dbReference type="ARBA" id="ARBA00004479"/>
    </source>
</evidence>
<dbReference type="InterPro" id="IPR025287">
    <property type="entry name" value="WAK_GUB"/>
</dbReference>
<name>A0A0E0MIA2_ORYPU</name>
<dbReference type="Pfam" id="PF13947">
    <property type="entry name" value="GUB_WAK_bind"/>
    <property type="match status" value="1"/>
</dbReference>
<dbReference type="OMA" id="CHNTEGY"/>
<dbReference type="InterPro" id="IPR011009">
    <property type="entry name" value="Kinase-like_dom_sf"/>
</dbReference>
<dbReference type="InterPro" id="IPR017441">
    <property type="entry name" value="Protein_kinase_ATP_BS"/>
</dbReference>
<dbReference type="PROSITE" id="PS00107">
    <property type="entry name" value="PROTEIN_KINASE_ATP"/>
    <property type="match status" value="1"/>
</dbReference>
<evidence type="ECO:0000256" key="9">
    <source>
        <dbReference type="ARBA" id="ARBA00023180"/>
    </source>
</evidence>
<dbReference type="STRING" id="4537.A0A0E0MIA2"/>
<dbReference type="GO" id="GO:0030247">
    <property type="term" value="F:polysaccharide binding"/>
    <property type="evidence" value="ECO:0007669"/>
    <property type="project" value="InterPro"/>
</dbReference>
<dbReference type="PROSITE" id="PS01187">
    <property type="entry name" value="EGF_CA"/>
    <property type="match status" value="1"/>
</dbReference>
<evidence type="ECO:0000256" key="2">
    <source>
        <dbReference type="ARBA" id="ARBA00022527"/>
    </source>
</evidence>
<keyword evidence="8" id="KW-1015">Disulfide bond</keyword>
<dbReference type="Gene3D" id="2.10.25.10">
    <property type="entry name" value="Laminin"/>
    <property type="match status" value="1"/>
</dbReference>
<protein>
    <recommendedName>
        <fullName evidence="18">Protein kinase domain-containing protein</fullName>
    </recommendedName>
</protein>
<evidence type="ECO:0000256" key="13">
    <source>
        <dbReference type="SAM" id="SignalP"/>
    </source>
</evidence>